<name>A0ABS6AX29_9NOCA</name>
<evidence type="ECO:0000256" key="1">
    <source>
        <dbReference type="SAM" id="MobiDB-lite"/>
    </source>
</evidence>
<dbReference type="RefSeq" id="WP_215916411.1">
    <property type="nucleotide sequence ID" value="NZ_JAHKNI010000002.1"/>
</dbReference>
<reference evidence="2 3" key="1">
    <citation type="submission" date="2021-06" db="EMBL/GenBank/DDBJ databases">
        <title>Actinomycetes sequencing.</title>
        <authorList>
            <person name="Shan Q."/>
        </authorList>
    </citation>
    <scope>NUCLEOTIDE SEQUENCE [LARGE SCALE GENOMIC DNA]</scope>
    <source>
        <strain evidence="2 3">NEAU-G5</strain>
    </source>
</reference>
<dbReference type="EMBL" id="JAHKNI010000002">
    <property type="protein sequence ID" value="MBU3061543.1"/>
    <property type="molecule type" value="Genomic_DNA"/>
</dbReference>
<evidence type="ECO:0000313" key="2">
    <source>
        <dbReference type="EMBL" id="MBU3061543.1"/>
    </source>
</evidence>
<accession>A0ABS6AX29</accession>
<evidence type="ECO:0008006" key="4">
    <source>
        <dbReference type="Google" id="ProtNLM"/>
    </source>
</evidence>
<sequence length="110" mass="11377">MGSNVDVQTGQLGQFANDLRLSVDAVKNTVKNVSGNEFGDGSNNLGPDSGKNYTDQGKQIKAGLDNIVKWLNAWTDASGAIADNIGASTIAYSTTDAQAAANTNQATNNV</sequence>
<dbReference type="Proteomes" id="UP000733379">
    <property type="component" value="Unassembled WGS sequence"/>
</dbReference>
<gene>
    <name evidence="2" type="ORF">KO481_08405</name>
</gene>
<keyword evidence="3" id="KW-1185">Reference proteome</keyword>
<evidence type="ECO:0000313" key="3">
    <source>
        <dbReference type="Proteomes" id="UP000733379"/>
    </source>
</evidence>
<protein>
    <recommendedName>
        <fullName evidence="4">WXG100 family type VII secretion target</fullName>
    </recommendedName>
</protein>
<proteinExistence type="predicted"/>
<organism evidence="2 3">
    <name type="scientific">Nocardia albiluteola</name>
    <dbReference type="NCBI Taxonomy" id="2842303"/>
    <lineage>
        <taxon>Bacteria</taxon>
        <taxon>Bacillati</taxon>
        <taxon>Actinomycetota</taxon>
        <taxon>Actinomycetes</taxon>
        <taxon>Mycobacteriales</taxon>
        <taxon>Nocardiaceae</taxon>
        <taxon>Nocardia</taxon>
    </lineage>
</organism>
<comment type="caution">
    <text evidence="2">The sequence shown here is derived from an EMBL/GenBank/DDBJ whole genome shotgun (WGS) entry which is preliminary data.</text>
</comment>
<feature type="region of interest" description="Disordered" evidence="1">
    <location>
        <begin position="32"/>
        <end position="56"/>
    </location>
</feature>